<comment type="similarity">
    <text evidence="6">Belongs to the bacterial ring-hydroxylating dioxygenase ferredoxin component family.</text>
</comment>
<dbReference type="InterPro" id="IPR036922">
    <property type="entry name" value="Rieske_2Fe-2S_sf"/>
</dbReference>
<dbReference type="PANTHER" id="PTHR21496:SF0">
    <property type="entry name" value="RIESKE DOMAIN-CONTAINING PROTEIN"/>
    <property type="match status" value="1"/>
</dbReference>
<keyword evidence="2" id="KW-0479">Metal-binding</keyword>
<evidence type="ECO:0000256" key="3">
    <source>
        <dbReference type="ARBA" id="ARBA00023004"/>
    </source>
</evidence>
<dbReference type="Gene3D" id="2.102.10.10">
    <property type="entry name" value="Rieske [2Fe-2S] iron-sulphur domain"/>
    <property type="match status" value="1"/>
</dbReference>
<protein>
    <submittedName>
        <fullName evidence="8">Rieske (2Fe-2S) protein</fullName>
    </submittedName>
</protein>
<evidence type="ECO:0000256" key="6">
    <source>
        <dbReference type="ARBA" id="ARBA00038001"/>
    </source>
</evidence>
<sequence>MSEAVFTTVARLADVPSGEVRKVVAGDRSILLCHSQDRIFAIENKCSHADEALECGRMRQGWISCPAHGARFELASGRAMNPPAKEPIRTFEVRIDGDVVQVALG</sequence>
<keyword evidence="3" id="KW-0408">Iron</keyword>
<dbReference type="InterPro" id="IPR017941">
    <property type="entry name" value="Rieske_2Fe-2S"/>
</dbReference>
<comment type="caution">
    <text evidence="8">The sequence shown here is derived from an EMBL/GenBank/DDBJ whole genome shotgun (WGS) entry which is preliminary data.</text>
</comment>
<name>A0ABW4I219_9SPHN</name>
<dbReference type="Pfam" id="PF00355">
    <property type="entry name" value="Rieske"/>
    <property type="match status" value="1"/>
</dbReference>
<evidence type="ECO:0000256" key="5">
    <source>
        <dbReference type="ARBA" id="ARBA00034078"/>
    </source>
</evidence>
<evidence type="ECO:0000259" key="7">
    <source>
        <dbReference type="PROSITE" id="PS51296"/>
    </source>
</evidence>
<evidence type="ECO:0000313" key="8">
    <source>
        <dbReference type="EMBL" id="MFD1611512.1"/>
    </source>
</evidence>
<proteinExistence type="inferred from homology"/>
<keyword evidence="1" id="KW-0001">2Fe-2S</keyword>
<evidence type="ECO:0000256" key="1">
    <source>
        <dbReference type="ARBA" id="ARBA00022714"/>
    </source>
</evidence>
<evidence type="ECO:0000256" key="4">
    <source>
        <dbReference type="ARBA" id="ARBA00023014"/>
    </source>
</evidence>
<organism evidence="8 9">
    <name type="scientific">Sphingomonas tabacisoli</name>
    <dbReference type="NCBI Taxonomy" id="2249466"/>
    <lineage>
        <taxon>Bacteria</taxon>
        <taxon>Pseudomonadati</taxon>
        <taxon>Pseudomonadota</taxon>
        <taxon>Alphaproteobacteria</taxon>
        <taxon>Sphingomonadales</taxon>
        <taxon>Sphingomonadaceae</taxon>
        <taxon>Sphingomonas</taxon>
    </lineage>
</organism>
<comment type="cofactor">
    <cofactor evidence="5">
        <name>[2Fe-2S] cluster</name>
        <dbReference type="ChEBI" id="CHEBI:190135"/>
    </cofactor>
</comment>
<dbReference type="SUPFAM" id="SSF50022">
    <property type="entry name" value="ISP domain"/>
    <property type="match status" value="1"/>
</dbReference>
<dbReference type="EMBL" id="JBHUDY010000001">
    <property type="protein sequence ID" value="MFD1611512.1"/>
    <property type="molecule type" value="Genomic_DNA"/>
</dbReference>
<dbReference type="PROSITE" id="PS51296">
    <property type="entry name" value="RIESKE"/>
    <property type="match status" value="1"/>
</dbReference>
<feature type="domain" description="Rieske" evidence="7">
    <location>
        <begin position="7"/>
        <end position="102"/>
    </location>
</feature>
<keyword evidence="4" id="KW-0411">Iron-sulfur</keyword>
<accession>A0ABW4I219</accession>
<dbReference type="Proteomes" id="UP001597115">
    <property type="component" value="Unassembled WGS sequence"/>
</dbReference>
<gene>
    <name evidence="8" type="ORF">ACFSCW_06830</name>
</gene>
<evidence type="ECO:0000313" key="9">
    <source>
        <dbReference type="Proteomes" id="UP001597115"/>
    </source>
</evidence>
<reference evidence="9" key="1">
    <citation type="journal article" date="2019" name="Int. J. Syst. Evol. Microbiol.">
        <title>The Global Catalogue of Microorganisms (GCM) 10K type strain sequencing project: providing services to taxonomists for standard genome sequencing and annotation.</title>
        <authorList>
            <consortium name="The Broad Institute Genomics Platform"/>
            <consortium name="The Broad Institute Genome Sequencing Center for Infectious Disease"/>
            <person name="Wu L."/>
            <person name="Ma J."/>
        </authorList>
    </citation>
    <scope>NUCLEOTIDE SEQUENCE [LARGE SCALE GENOMIC DNA]</scope>
    <source>
        <strain evidence="9">CGMCC 1.16275</strain>
    </source>
</reference>
<dbReference type="PANTHER" id="PTHR21496">
    <property type="entry name" value="FERREDOXIN-RELATED"/>
    <property type="match status" value="1"/>
</dbReference>
<keyword evidence="9" id="KW-1185">Reference proteome</keyword>
<dbReference type="RefSeq" id="WP_380888102.1">
    <property type="nucleotide sequence ID" value="NZ_JBHUDY010000001.1"/>
</dbReference>
<evidence type="ECO:0000256" key="2">
    <source>
        <dbReference type="ARBA" id="ARBA00022723"/>
    </source>
</evidence>